<dbReference type="PROSITE" id="PS51674">
    <property type="entry name" value="4FE4S_WBL"/>
    <property type="match status" value="1"/>
</dbReference>
<dbReference type="Pfam" id="PF02467">
    <property type="entry name" value="Whib"/>
    <property type="match status" value="1"/>
</dbReference>
<proteinExistence type="predicted"/>
<dbReference type="Proteomes" id="UP001569904">
    <property type="component" value="Unassembled WGS sequence"/>
</dbReference>
<reference evidence="3 4" key="1">
    <citation type="submission" date="2023-11" db="EMBL/GenBank/DDBJ databases">
        <title>Actinomadura monticuli sp. nov., isolated from volcanic ash.</title>
        <authorList>
            <person name="Lee S.D."/>
            <person name="Yang H."/>
            <person name="Kim I.S."/>
        </authorList>
    </citation>
    <scope>NUCLEOTIDE SEQUENCE [LARGE SCALE GENOMIC DNA]</scope>
    <source>
        <strain evidence="3 4">DSM 45346</strain>
    </source>
</reference>
<comment type="caution">
    <text evidence="3">The sequence shown here is derived from an EMBL/GenBank/DDBJ whole genome shotgun (WGS) entry which is preliminary data.</text>
</comment>
<evidence type="ECO:0000313" key="3">
    <source>
        <dbReference type="EMBL" id="MFA1558850.1"/>
    </source>
</evidence>
<sequence>MRDHDRRRIPLADLIGECLPDAECLFDPDLHEGPADTIELPGERDARETVAKEVCASCPALDDCRIYTARTAPKSGIWAAMTPAERTSRYDMSDGSPLGGRAVA</sequence>
<feature type="region of interest" description="Disordered" evidence="1">
    <location>
        <begin position="77"/>
        <end position="104"/>
    </location>
</feature>
<name>A0ABV4R7E3_9ACTN</name>
<gene>
    <name evidence="3" type="ORF">SM436_34605</name>
</gene>
<dbReference type="EMBL" id="JAXCEH010000036">
    <property type="protein sequence ID" value="MFA1558850.1"/>
    <property type="molecule type" value="Genomic_DNA"/>
</dbReference>
<dbReference type="RefSeq" id="WP_371945867.1">
    <property type="nucleotide sequence ID" value="NZ_JAXCEH010000036.1"/>
</dbReference>
<dbReference type="InterPro" id="IPR034768">
    <property type="entry name" value="4FE4S_WBL"/>
</dbReference>
<evidence type="ECO:0000313" key="4">
    <source>
        <dbReference type="Proteomes" id="UP001569904"/>
    </source>
</evidence>
<organism evidence="3 4">
    <name type="scientific">Actinomadura chokoriensis</name>
    <dbReference type="NCBI Taxonomy" id="454156"/>
    <lineage>
        <taxon>Bacteria</taxon>
        <taxon>Bacillati</taxon>
        <taxon>Actinomycetota</taxon>
        <taxon>Actinomycetes</taxon>
        <taxon>Streptosporangiales</taxon>
        <taxon>Thermomonosporaceae</taxon>
        <taxon>Actinomadura</taxon>
    </lineage>
</organism>
<protein>
    <submittedName>
        <fullName evidence="3">WhiB family transcriptional regulator</fullName>
    </submittedName>
</protein>
<accession>A0ABV4R7E3</accession>
<evidence type="ECO:0000259" key="2">
    <source>
        <dbReference type="PROSITE" id="PS51674"/>
    </source>
</evidence>
<evidence type="ECO:0000256" key="1">
    <source>
        <dbReference type="SAM" id="MobiDB-lite"/>
    </source>
</evidence>
<keyword evidence="4" id="KW-1185">Reference proteome</keyword>
<feature type="domain" description="4Fe-4S Wbl-type" evidence="2">
    <location>
        <begin position="23"/>
        <end position="88"/>
    </location>
</feature>